<comment type="subcellular location">
    <subcellularLocation>
        <location evidence="1">Mitochondrion inner membrane</location>
        <topology evidence="1">Peripheral membrane protein</topology>
    </subcellularLocation>
</comment>
<keyword evidence="3" id="KW-0813">Transport</keyword>
<evidence type="ECO:0000256" key="8">
    <source>
        <dbReference type="ARBA" id="ARBA00023136"/>
    </source>
</evidence>
<evidence type="ECO:0000256" key="4">
    <source>
        <dbReference type="ARBA" id="ARBA00022792"/>
    </source>
</evidence>
<evidence type="ECO:0000256" key="9">
    <source>
        <dbReference type="SAM" id="MobiDB-lite"/>
    </source>
</evidence>
<keyword evidence="8" id="KW-0472">Membrane</keyword>
<evidence type="ECO:0000313" key="10">
    <source>
        <dbReference type="EMBL" id="KAJ8984017.1"/>
    </source>
</evidence>
<evidence type="ECO:0000256" key="3">
    <source>
        <dbReference type="ARBA" id="ARBA00022448"/>
    </source>
</evidence>
<dbReference type="InterPro" id="IPR036869">
    <property type="entry name" value="J_dom_sf"/>
</dbReference>
<dbReference type="Pfam" id="PF03656">
    <property type="entry name" value="Pam16"/>
    <property type="match status" value="1"/>
</dbReference>
<keyword evidence="11" id="KW-1185">Reference proteome</keyword>
<organism evidence="10 11">
    <name type="scientific">Molorchus minor</name>
    <dbReference type="NCBI Taxonomy" id="1323400"/>
    <lineage>
        <taxon>Eukaryota</taxon>
        <taxon>Metazoa</taxon>
        <taxon>Ecdysozoa</taxon>
        <taxon>Arthropoda</taxon>
        <taxon>Hexapoda</taxon>
        <taxon>Insecta</taxon>
        <taxon>Pterygota</taxon>
        <taxon>Neoptera</taxon>
        <taxon>Endopterygota</taxon>
        <taxon>Coleoptera</taxon>
        <taxon>Polyphaga</taxon>
        <taxon>Cucujiformia</taxon>
        <taxon>Chrysomeloidea</taxon>
        <taxon>Cerambycidae</taxon>
        <taxon>Lamiinae</taxon>
        <taxon>Monochamini</taxon>
        <taxon>Molorchus</taxon>
    </lineage>
</organism>
<evidence type="ECO:0000256" key="5">
    <source>
        <dbReference type="ARBA" id="ARBA00022927"/>
    </source>
</evidence>
<evidence type="ECO:0000256" key="7">
    <source>
        <dbReference type="ARBA" id="ARBA00023128"/>
    </source>
</evidence>
<sequence length="121" mass="13668">MARFLAQIIVAGTQVVAKAFARAIRQEIEASQHAAQRLGNTKSRTERLANQKLGLSLEEAKQILNIDNLTKEELEDRYDKLFKVNEKTSLYLQSKIVRAKERLEHELSGPEKGKSESSSKT</sequence>
<reference evidence="10" key="1">
    <citation type="journal article" date="2023" name="Insect Mol. Biol.">
        <title>Genome sequencing provides insights into the evolution of gene families encoding plant cell wall-degrading enzymes in longhorned beetles.</title>
        <authorList>
            <person name="Shin N.R."/>
            <person name="Okamura Y."/>
            <person name="Kirsch R."/>
            <person name="Pauchet Y."/>
        </authorList>
    </citation>
    <scope>NUCLEOTIDE SEQUENCE</scope>
    <source>
        <strain evidence="10">MMC_N1</strain>
    </source>
</reference>
<dbReference type="EMBL" id="JAPWTJ010000051">
    <property type="protein sequence ID" value="KAJ8984017.1"/>
    <property type="molecule type" value="Genomic_DNA"/>
</dbReference>
<evidence type="ECO:0000256" key="1">
    <source>
        <dbReference type="ARBA" id="ARBA00004637"/>
    </source>
</evidence>
<name>A0ABQ9K1X3_9CUCU</name>
<dbReference type="InterPro" id="IPR005341">
    <property type="entry name" value="Tim16"/>
</dbReference>
<protein>
    <submittedName>
        <fullName evidence="10">Uncharacterized protein</fullName>
    </submittedName>
</protein>
<feature type="region of interest" description="Disordered" evidence="9">
    <location>
        <begin position="102"/>
        <end position="121"/>
    </location>
</feature>
<comment type="similarity">
    <text evidence="2">Belongs to the TIM16/PAM16 family.</text>
</comment>
<keyword evidence="4" id="KW-0999">Mitochondrion inner membrane</keyword>
<keyword evidence="7" id="KW-0496">Mitochondrion</keyword>
<accession>A0ABQ9K1X3</accession>
<dbReference type="PANTHER" id="PTHR12388">
    <property type="entry name" value="MITOCHONDRIA ASSOCIATED GRANULOCYTE MACROPHAGE CSF SIGNALING MOLECULE"/>
    <property type="match status" value="1"/>
</dbReference>
<gene>
    <name evidence="10" type="ORF">NQ317_012240</name>
</gene>
<dbReference type="Proteomes" id="UP001162164">
    <property type="component" value="Unassembled WGS sequence"/>
</dbReference>
<dbReference type="Gene3D" id="1.10.287.110">
    <property type="entry name" value="DnaJ domain"/>
    <property type="match status" value="1"/>
</dbReference>
<evidence type="ECO:0000256" key="6">
    <source>
        <dbReference type="ARBA" id="ARBA00023010"/>
    </source>
</evidence>
<dbReference type="PANTHER" id="PTHR12388:SF0">
    <property type="entry name" value="MITOCHONDRIAL IMPORT INNER MEMBRANE TRANSLOCASE SUBUNIT TIM16"/>
    <property type="match status" value="1"/>
</dbReference>
<keyword evidence="5" id="KW-0653">Protein transport</keyword>
<comment type="caution">
    <text evidence="10">The sequence shown here is derived from an EMBL/GenBank/DDBJ whole genome shotgun (WGS) entry which is preliminary data.</text>
</comment>
<evidence type="ECO:0000256" key="2">
    <source>
        <dbReference type="ARBA" id="ARBA00008817"/>
    </source>
</evidence>
<evidence type="ECO:0000313" key="11">
    <source>
        <dbReference type="Proteomes" id="UP001162164"/>
    </source>
</evidence>
<keyword evidence="6" id="KW-0811">Translocation</keyword>
<proteinExistence type="inferred from homology"/>